<gene>
    <name evidence="1" type="ORF">GV64_21010</name>
</gene>
<dbReference type="Proteomes" id="UP000027997">
    <property type="component" value="Unassembled WGS sequence"/>
</dbReference>
<comment type="caution">
    <text evidence="1">The sequence shown here is derived from an EMBL/GenBank/DDBJ whole genome shotgun (WGS) entry which is preliminary data.</text>
</comment>
<dbReference type="RefSeq" id="WP_020581559.1">
    <property type="nucleotide sequence ID" value="NZ_JOJP01000001.1"/>
</dbReference>
<evidence type="ECO:0000313" key="2">
    <source>
        <dbReference type="Proteomes" id="UP000027997"/>
    </source>
</evidence>
<protein>
    <submittedName>
        <fullName evidence="1">Uncharacterized protein</fullName>
    </submittedName>
</protein>
<organism evidence="1 2">
    <name type="scientific">Endozoicomonas elysicola</name>
    <dbReference type="NCBI Taxonomy" id="305900"/>
    <lineage>
        <taxon>Bacteria</taxon>
        <taxon>Pseudomonadati</taxon>
        <taxon>Pseudomonadota</taxon>
        <taxon>Gammaproteobacteria</taxon>
        <taxon>Oceanospirillales</taxon>
        <taxon>Endozoicomonadaceae</taxon>
        <taxon>Endozoicomonas</taxon>
    </lineage>
</organism>
<name>A0A081KFE5_9GAMM</name>
<evidence type="ECO:0000313" key="1">
    <source>
        <dbReference type="EMBL" id="KEI72871.1"/>
    </source>
</evidence>
<dbReference type="EMBL" id="JOJP01000001">
    <property type="protein sequence ID" value="KEI72871.1"/>
    <property type="molecule type" value="Genomic_DNA"/>
</dbReference>
<proteinExistence type="predicted"/>
<sequence length="498" mass="55957">MDSKAFDLINNMLESEVYRINYPFGIIETKEGGFPVLYDGRSVQVCNVLCKLNSEDQRLARETLGAFNDALISRTPVKVSAGEELRGKRVELLIDDLIAQSEEALKFEFDKALVADNLIRKECRRYGALGMMGARTAELVRVESRGVLIRRKLGEAQNAYEQKKADNRAIAQLFFERYGKRSFKNEGEVLKHYDSVSAAYHTKEQRKLFFELSQISEMLVRQAREKRDGVLVFPGRSLIACADYIEEKYPDIKVIKIPLSQVDQYEHFSKFGMVSHKEGRHVKARALKNSEIDLAISSIRRSGDLPEALRSEILEPVDKSRSDFECRADQVQARCNSYLDDYLSEVKDKNLILVDYTASGKGLKNFADMVESYSGSRQLTKIAVFANGKAAPAYIRQPAEVKSVMTSLGFDRAIGCFPKENFSNTSRLESILINADLDGFSPYGKHTLENIVRGITVKGVVAEDYDGVHAVRAVAGQAVALSSTFSDREKGAKWEMIT</sequence>
<dbReference type="STRING" id="305900.GV64_21010"/>
<reference evidence="1 2" key="1">
    <citation type="submission" date="2014-06" db="EMBL/GenBank/DDBJ databases">
        <title>Whole Genome Sequences of Three Symbiotic Endozoicomonas Bacteria.</title>
        <authorList>
            <person name="Neave M.J."/>
            <person name="Apprill A."/>
            <person name="Voolstra C.R."/>
        </authorList>
    </citation>
    <scope>NUCLEOTIDE SEQUENCE [LARGE SCALE GENOMIC DNA]</scope>
    <source>
        <strain evidence="1 2">DSM 22380</strain>
    </source>
</reference>
<accession>A0A081KFE5</accession>
<dbReference type="AlphaFoldDB" id="A0A081KFE5"/>
<keyword evidence="2" id="KW-1185">Reference proteome</keyword>